<dbReference type="GO" id="GO:0005506">
    <property type="term" value="F:iron ion binding"/>
    <property type="evidence" value="ECO:0007669"/>
    <property type="project" value="InterPro"/>
</dbReference>
<dbReference type="EMBL" id="JACHIV010000001">
    <property type="protein sequence ID" value="MBB5070649.1"/>
    <property type="molecule type" value="Genomic_DNA"/>
</dbReference>
<gene>
    <name evidence="2" type="ORF">BJ969_003737</name>
</gene>
<dbReference type="GO" id="GO:0020037">
    <property type="term" value="F:heme binding"/>
    <property type="evidence" value="ECO:0007669"/>
    <property type="project" value="InterPro"/>
</dbReference>
<dbReference type="RefSeq" id="WP_184480400.1">
    <property type="nucleotide sequence ID" value="NZ_JACHIV010000001.1"/>
</dbReference>
<keyword evidence="3" id="KW-1185">Reference proteome</keyword>
<dbReference type="SUPFAM" id="SSF48264">
    <property type="entry name" value="Cytochrome P450"/>
    <property type="match status" value="1"/>
</dbReference>
<name>A0A840NN02_9PSEU</name>
<reference evidence="2 3" key="1">
    <citation type="submission" date="2020-08" db="EMBL/GenBank/DDBJ databases">
        <title>Sequencing the genomes of 1000 actinobacteria strains.</title>
        <authorList>
            <person name="Klenk H.-P."/>
        </authorList>
    </citation>
    <scope>NUCLEOTIDE SEQUENCE [LARGE SCALE GENOMIC DNA]</scope>
    <source>
        <strain evidence="2 3">DSM 45582</strain>
    </source>
</reference>
<dbReference type="AlphaFoldDB" id="A0A840NN02"/>
<dbReference type="PRINTS" id="PR00359">
    <property type="entry name" value="BP450"/>
</dbReference>
<protein>
    <submittedName>
        <fullName evidence="2">Cytochrome P450</fullName>
    </submittedName>
</protein>
<dbReference type="InterPro" id="IPR036396">
    <property type="entry name" value="Cyt_P450_sf"/>
</dbReference>
<dbReference type="Proteomes" id="UP000580474">
    <property type="component" value="Unassembled WGS sequence"/>
</dbReference>
<dbReference type="InterPro" id="IPR017972">
    <property type="entry name" value="Cyt_P450_CS"/>
</dbReference>
<comment type="similarity">
    <text evidence="1">Belongs to the cytochrome P450 family.</text>
</comment>
<dbReference type="PANTHER" id="PTHR46696:SF1">
    <property type="entry name" value="CYTOCHROME P450 YJIB-RELATED"/>
    <property type="match status" value="1"/>
</dbReference>
<dbReference type="PROSITE" id="PS00086">
    <property type="entry name" value="CYTOCHROME_P450"/>
    <property type="match status" value="1"/>
</dbReference>
<dbReference type="GO" id="GO:0016705">
    <property type="term" value="F:oxidoreductase activity, acting on paired donors, with incorporation or reduction of molecular oxygen"/>
    <property type="evidence" value="ECO:0007669"/>
    <property type="project" value="InterPro"/>
</dbReference>
<organism evidence="2 3">
    <name type="scientific">Saccharopolyspora gloriosae</name>
    <dbReference type="NCBI Taxonomy" id="455344"/>
    <lineage>
        <taxon>Bacteria</taxon>
        <taxon>Bacillati</taxon>
        <taxon>Actinomycetota</taxon>
        <taxon>Actinomycetes</taxon>
        <taxon>Pseudonocardiales</taxon>
        <taxon>Pseudonocardiaceae</taxon>
        <taxon>Saccharopolyspora</taxon>
    </lineage>
</organism>
<sequence>MTALSPGHPDQQSRVPLYGEEFTARPEEVYSRLRARGPIVPVLLAPDVPAMLVVDYDTALQVLRSPHVFVKDSRRWQDTAPPDTPVLPMMSWRPNTLYADGERHARLRPPVENSLTAVKPAQLRRFVQSSAINLIQGFTGRGHADLLGEYAAQLPLLVLQQMFGCPAEIAQDMVAAIAALWDGTDPQLANQYLETSVADLVRYKRANPGDDVTTRMIEHPHGLDDDELVHQLIITMGAGAEPLGNWIANALYLLLTEHRVADAVATGSVALDEALDDVLWRFTPLTNYAITYPRHALHLGQVALAADEPVVISMAAINTDPSLHPGGQVPAGNRAHLAFSAGAHTCPASRPARLIATVALETLLDYVPEVELDDQQPLQWRPGPFHRALTALPVRFPAVTTLAEPATGGSECPHRSAR</sequence>
<evidence type="ECO:0000313" key="3">
    <source>
        <dbReference type="Proteomes" id="UP000580474"/>
    </source>
</evidence>
<dbReference type="Gene3D" id="1.10.630.10">
    <property type="entry name" value="Cytochrome P450"/>
    <property type="match status" value="1"/>
</dbReference>
<evidence type="ECO:0000256" key="1">
    <source>
        <dbReference type="ARBA" id="ARBA00010617"/>
    </source>
</evidence>
<evidence type="ECO:0000313" key="2">
    <source>
        <dbReference type="EMBL" id="MBB5070649.1"/>
    </source>
</evidence>
<dbReference type="PANTHER" id="PTHR46696">
    <property type="entry name" value="P450, PUTATIVE (EUROFUNG)-RELATED"/>
    <property type="match status" value="1"/>
</dbReference>
<proteinExistence type="inferred from homology"/>
<accession>A0A840NN02</accession>
<comment type="caution">
    <text evidence="2">The sequence shown here is derived from an EMBL/GenBank/DDBJ whole genome shotgun (WGS) entry which is preliminary data.</text>
</comment>
<dbReference type="InterPro" id="IPR002397">
    <property type="entry name" value="Cyt_P450_B"/>
</dbReference>
<dbReference type="GO" id="GO:0004497">
    <property type="term" value="F:monooxygenase activity"/>
    <property type="evidence" value="ECO:0007669"/>
    <property type="project" value="InterPro"/>
</dbReference>